<dbReference type="Pfam" id="PF00067">
    <property type="entry name" value="p450"/>
    <property type="match status" value="1"/>
</dbReference>
<keyword evidence="11" id="KW-0472">Membrane</keyword>
<dbReference type="PANTHER" id="PTHR46206">
    <property type="entry name" value="CYTOCHROME P450"/>
    <property type="match status" value="1"/>
</dbReference>
<evidence type="ECO:0000256" key="1">
    <source>
        <dbReference type="ARBA" id="ARBA00001971"/>
    </source>
</evidence>
<keyword evidence="8" id="KW-0560">Oxidoreductase</keyword>
<keyword evidence="6 12" id="KW-0479">Metal-binding</keyword>
<comment type="similarity">
    <text evidence="3">Belongs to the cytochrome P450 family.</text>
</comment>
<accession>A0AAW0R8W8</accession>
<proteinExistence type="inferred from homology"/>
<dbReference type="EMBL" id="JAQQWP010000002">
    <property type="protein sequence ID" value="KAK8130241.1"/>
    <property type="molecule type" value="Genomic_DNA"/>
</dbReference>
<dbReference type="GO" id="GO:0005506">
    <property type="term" value="F:iron ion binding"/>
    <property type="evidence" value="ECO:0007669"/>
    <property type="project" value="InterPro"/>
</dbReference>
<dbReference type="PRINTS" id="PR00465">
    <property type="entry name" value="EP450IV"/>
</dbReference>
<dbReference type="PANTHER" id="PTHR46206:SF5">
    <property type="entry name" value="P450, PUTATIVE (EUROFUNG)-RELATED"/>
    <property type="match status" value="1"/>
</dbReference>
<protein>
    <recommendedName>
        <fullName evidence="16">Cytochrome P450</fullName>
    </recommendedName>
</protein>
<feature type="binding site" description="axial binding residue" evidence="12">
    <location>
        <position position="405"/>
    </location>
    <ligand>
        <name>heme</name>
        <dbReference type="ChEBI" id="CHEBI:30413"/>
    </ligand>
    <ligandPart>
        <name>Fe</name>
        <dbReference type="ChEBI" id="CHEBI:18248"/>
    </ligandPart>
</feature>
<evidence type="ECO:0000256" key="4">
    <source>
        <dbReference type="ARBA" id="ARBA00022617"/>
    </source>
</evidence>
<dbReference type="GO" id="GO:0016705">
    <property type="term" value="F:oxidoreductase activity, acting on paired donors, with incorporation or reduction of molecular oxygen"/>
    <property type="evidence" value="ECO:0007669"/>
    <property type="project" value="InterPro"/>
</dbReference>
<dbReference type="GO" id="GO:0004497">
    <property type="term" value="F:monooxygenase activity"/>
    <property type="evidence" value="ECO:0007669"/>
    <property type="project" value="UniProtKB-KW"/>
</dbReference>
<evidence type="ECO:0008006" key="16">
    <source>
        <dbReference type="Google" id="ProtNLM"/>
    </source>
</evidence>
<evidence type="ECO:0000256" key="3">
    <source>
        <dbReference type="ARBA" id="ARBA00010617"/>
    </source>
</evidence>
<feature type="chain" id="PRO_5044013155" description="Cytochrome P450" evidence="13">
    <location>
        <begin position="23"/>
        <end position="467"/>
    </location>
</feature>
<dbReference type="GO" id="GO:0016020">
    <property type="term" value="C:membrane"/>
    <property type="evidence" value="ECO:0007669"/>
    <property type="project" value="UniProtKB-SubCell"/>
</dbReference>
<keyword evidence="4 12" id="KW-0349">Heme</keyword>
<keyword evidence="9 12" id="KW-0408">Iron</keyword>
<evidence type="ECO:0000256" key="11">
    <source>
        <dbReference type="ARBA" id="ARBA00023136"/>
    </source>
</evidence>
<keyword evidence="15" id="KW-1185">Reference proteome</keyword>
<evidence type="ECO:0000256" key="2">
    <source>
        <dbReference type="ARBA" id="ARBA00004370"/>
    </source>
</evidence>
<dbReference type="InterPro" id="IPR036396">
    <property type="entry name" value="Cyt_P450_sf"/>
</dbReference>
<dbReference type="InterPro" id="IPR002403">
    <property type="entry name" value="Cyt_P450_E_grp-IV"/>
</dbReference>
<dbReference type="Proteomes" id="UP001392437">
    <property type="component" value="Unassembled WGS sequence"/>
</dbReference>
<dbReference type="InterPro" id="IPR001128">
    <property type="entry name" value="Cyt_P450"/>
</dbReference>
<dbReference type="Gene3D" id="1.10.630.10">
    <property type="entry name" value="Cytochrome P450"/>
    <property type="match status" value="1"/>
</dbReference>
<reference evidence="14 15" key="1">
    <citation type="submission" date="2023-01" db="EMBL/GenBank/DDBJ databases">
        <title>Analysis of 21 Apiospora genomes using comparative genomics revels a genus with tremendous synthesis potential of carbohydrate active enzymes and secondary metabolites.</title>
        <authorList>
            <person name="Sorensen T."/>
        </authorList>
    </citation>
    <scope>NUCLEOTIDE SEQUENCE [LARGE SCALE GENOMIC DNA]</scope>
    <source>
        <strain evidence="14 15">CBS 117206</strain>
    </source>
</reference>
<comment type="caution">
    <text evidence="14">The sequence shown here is derived from an EMBL/GenBank/DDBJ whole genome shotgun (WGS) entry which is preliminary data.</text>
</comment>
<gene>
    <name evidence="14" type="ORF">PG999_002621</name>
</gene>
<dbReference type="CDD" id="cd11041">
    <property type="entry name" value="CYP503A1-like"/>
    <property type="match status" value="1"/>
</dbReference>
<dbReference type="SUPFAM" id="SSF48264">
    <property type="entry name" value="Cytochrome P450"/>
    <property type="match status" value="1"/>
</dbReference>
<evidence type="ECO:0000256" key="9">
    <source>
        <dbReference type="ARBA" id="ARBA00023004"/>
    </source>
</evidence>
<evidence type="ECO:0000256" key="12">
    <source>
        <dbReference type="PIRSR" id="PIRSR602403-1"/>
    </source>
</evidence>
<organism evidence="14 15">
    <name type="scientific">Apiospora kogelbergensis</name>
    <dbReference type="NCBI Taxonomy" id="1337665"/>
    <lineage>
        <taxon>Eukaryota</taxon>
        <taxon>Fungi</taxon>
        <taxon>Dikarya</taxon>
        <taxon>Ascomycota</taxon>
        <taxon>Pezizomycotina</taxon>
        <taxon>Sordariomycetes</taxon>
        <taxon>Xylariomycetidae</taxon>
        <taxon>Amphisphaeriales</taxon>
        <taxon>Apiosporaceae</taxon>
        <taxon>Apiospora</taxon>
    </lineage>
</organism>
<name>A0AAW0R8W8_9PEZI</name>
<evidence type="ECO:0000256" key="6">
    <source>
        <dbReference type="ARBA" id="ARBA00022723"/>
    </source>
</evidence>
<keyword evidence="5" id="KW-0812">Transmembrane</keyword>
<keyword evidence="7" id="KW-1133">Transmembrane helix</keyword>
<keyword evidence="10" id="KW-0503">Monooxygenase</keyword>
<evidence type="ECO:0000256" key="7">
    <source>
        <dbReference type="ARBA" id="ARBA00022989"/>
    </source>
</evidence>
<evidence type="ECO:0000256" key="8">
    <source>
        <dbReference type="ARBA" id="ARBA00023002"/>
    </source>
</evidence>
<comment type="cofactor">
    <cofactor evidence="1 12">
        <name>heme</name>
        <dbReference type="ChEBI" id="CHEBI:30413"/>
    </cofactor>
</comment>
<comment type="subcellular location">
    <subcellularLocation>
        <location evidence="2">Membrane</location>
    </subcellularLocation>
</comment>
<feature type="signal peptide" evidence="13">
    <location>
        <begin position="1"/>
        <end position="22"/>
    </location>
</feature>
<keyword evidence="13" id="KW-0732">Signal</keyword>
<evidence type="ECO:0000256" key="13">
    <source>
        <dbReference type="SAM" id="SignalP"/>
    </source>
</evidence>
<sequence length="467" mass="51644">MEGNLISNLCIAVLLYGSLALALKPDLISDVDKGGDLINDAYLRAGGLPFEISTPGKVHKMVTSRQHLSEINHAPVHQLSLHAVAKEFLQPKYTMHGFEWKDIRGVEGTGFVRALRHTLTNHLPNLMGCLRLLIADEVSKGVKKSPATTSEPCQIRGEKVQSKADNFSWATPSIALSPSESLSGAGELFGLLRPGALLVARCATKNHRASLTFYKHLEGEVTRRIKNSNDDAYQGSSKQNDGLQWLIDTAPKRAAWSIDRIVGEVMGIWYGSVHTLGIGVTYALHDIYSHPECMDPVIRELKTTNLDAFSGAPHELPVLDTGIRRKALEPFTFSDGLSVARGEWVCVPHRSMMRDSRFFPDALEFQPFRFYQPPKEGGQVFPDRGSFLTDASDSWLVWGAGRILCPGRFYATAVQKLVVAQMLLGYDCELAPLPGPRSMQWRSTIIPKPSVGLLVKEKRARPDLHVE</sequence>
<evidence type="ECO:0000256" key="10">
    <source>
        <dbReference type="ARBA" id="ARBA00023033"/>
    </source>
</evidence>
<evidence type="ECO:0000313" key="15">
    <source>
        <dbReference type="Proteomes" id="UP001392437"/>
    </source>
</evidence>
<dbReference type="GO" id="GO:0020037">
    <property type="term" value="F:heme binding"/>
    <property type="evidence" value="ECO:0007669"/>
    <property type="project" value="InterPro"/>
</dbReference>
<evidence type="ECO:0000313" key="14">
    <source>
        <dbReference type="EMBL" id="KAK8130241.1"/>
    </source>
</evidence>
<dbReference type="AlphaFoldDB" id="A0AAW0R8W8"/>
<evidence type="ECO:0000256" key="5">
    <source>
        <dbReference type="ARBA" id="ARBA00022692"/>
    </source>
</evidence>